<keyword evidence="3" id="KW-1185">Reference proteome</keyword>
<proteinExistence type="predicted"/>
<accession>A0A2S4PIL2</accession>
<protein>
    <submittedName>
        <fullName evidence="2">Uncharacterized protein</fullName>
    </submittedName>
</protein>
<feature type="non-terminal residue" evidence="2">
    <location>
        <position position="1"/>
    </location>
</feature>
<evidence type="ECO:0000313" key="2">
    <source>
        <dbReference type="EMBL" id="POS81864.1"/>
    </source>
</evidence>
<gene>
    <name evidence="2" type="ORF">EPUL_006033</name>
</gene>
<dbReference type="OrthoDB" id="3600043at2759"/>
<feature type="region of interest" description="Disordered" evidence="1">
    <location>
        <begin position="1"/>
        <end position="24"/>
    </location>
</feature>
<dbReference type="Proteomes" id="UP000237438">
    <property type="component" value="Unassembled WGS sequence"/>
</dbReference>
<dbReference type="EMBL" id="PEDP01006603">
    <property type="protein sequence ID" value="POS81864.1"/>
    <property type="molecule type" value="Genomic_DNA"/>
</dbReference>
<evidence type="ECO:0000256" key="1">
    <source>
        <dbReference type="SAM" id="MobiDB-lite"/>
    </source>
</evidence>
<reference evidence="2 3" key="1">
    <citation type="submission" date="2017-10" db="EMBL/GenBank/DDBJ databases">
        <title>Development of genomic resources for the powdery mildew, Erysiphe pulchra.</title>
        <authorList>
            <person name="Wadl P.A."/>
            <person name="Mack B.M."/>
            <person name="Moore G."/>
            <person name="Beltz S.B."/>
        </authorList>
    </citation>
    <scope>NUCLEOTIDE SEQUENCE [LARGE SCALE GENOMIC DNA]</scope>
    <source>
        <strain evidence="2">Cflorida</strain>
    </source>
</reference>
<organism evidence="2 3">
    <name type="scientific">Erysiphe pulchra</name>
    <dbReference type="NCBI Taxonomy" id="225359"/>
    <lineage>
        <taxon>Eukaryota</taxon>
        <taxon>Fungi</taxon>
        <taxon>Dikarya</taxon>
        <taxon>Ascomycota</taxon>
        <taxon>Pezizomycotina</taxon>
        <taxon>Leotiomycetes</taxon>
        <taxon>Erysiphales</taxon>
        <taxon>Erysiphaceae</taxon>
        <taxon>Erysiphe</taxon>
    </lineage>
</organism>
<dbReference type="AlphaFoldDB" id="A0A2S4PIL2"/>
<feature type="region of interest" description="Disordered" evidence="1">
    <location>
        <begin position="57"/>
        <end position="80"/>
    </location>
</feature>
<evidence type="ECO:0000313" key="3">
    <source>
        <dbReference type="Proteomes" id="UP000237438"/>
    </source>
</evidence>
<comment type="caution">
    <text evidence="2">The sequence shown here is derived from an EMBL/GenBank/DDBJ whole genome shotgun (WGS) entry which is preliminary data.</text>
</comment>
<sequence length="220" mass="24177">RRNRGRVPQPPSTPQPIQTIEGGEPMDWELTQTVNIGAAQSHPTSRQQRARWVSYEEIEPPSSQSEVESEMSEDKDSEHLHESFTFDTEVLNTSSKQFPSIFLADSLDEIDGPKVVMALTNKATSHAILGVDNKSDLQQISNRYGPNHFEGIVIDTGAAHYSTGGYEQWMVLQKSRAAPINKSTSGTVNVQFGIGSTSSIGSVDILTPIGRIQFHIVKAN</sequence>
<feature type="non-terminal residue" evidence="2">
    <location>
        <position position="220"/>
    </location>
</feature>
<name>A0A2S4PIL2_9PEZI</name>